<sequence length="273" mass="30423">MDNNVKIALVQFQSKLNCPDENVEKACGMIAQAASQGAKIVCFPELFSTGYNLDIVGPRLPETAERLDGPRIAKLCQAAKENGCYVIAPVATEREVKGVYFNSAVLIDDEGHVAGCYDKHHLYSLERFHFRMGNDIPVFDTKYGKIGIMICYDAGFPEVARLLMLQGAEVIFMPSAWRVQDKDIWDINVAQRALENLCYVAAVNRFGQEGETYLFGGTKVANSRGTTVAECTGEKEEIVYADLDLASTAKNRQEIDYLKDRRPDSYQLIAKKL</sequence>
<proteinExistence type="predicted"/>
<organism evidence="3 4">
    <name type="scientific">Hominiventricola aquisgranensis</name>
    <dbReference type="NCBI Taxonomy" id="3133164"/>
    <lineage>
        <taxon>Bacteria</taxon>
        <taxon>Bacillati</taxon>
        <taxon>Bacillota</taxon>
        <taxon>Clostridia</taxon>
        <taxon>Lachnospirales</taxon>
        <taxon>Lachnospiraceae</taxon>
        <taxon>Hominiventricola</taxon>
    </lineage>
</organism>
<gene>
    <name evidence="3" type="ORF">WMO62_06380</name>
</gene>
<dbReference type="InterPro" id="IPR050345">
    <property type="entry name" value="Aliph_Amidase/BUP"/>
</dbReference>
<dbReference type="Pfam" id="PF00795">
    <property type="entry name" value="CN_hydrolase"/>
    <property type="match status" value="1"/>
</dbReference>
<feature type="domain" description="CN hydrolase" evidence="2">
    <location>
        <begin position="5"/>
        <end position="245"/>
    </location>
</feature>
<keyword evidence="4" id="KW-1185">Reference proteome</keyword>
<dbReference type="SUPFAM" id="SSF56317">
    <property type="entry name" value="Carbon-nitrogen hydrolase"/>
    <property type="match status" value="1"/>
</dbReference>
<accession>A0ABV1I0H8</accession>
<dbReference type="PANTHER" id="PTHR43674">
    <property type="entry name" value="NITRILASE C965.09-RELATED"/>
    <property type="match status" value="1"/>
</dbReference>
<name>A0ABV1I0H8_9FIRM</name>
<dbReference type="InterPro" id="IPR036526">
    <property type="entry name" value="C-N_Hydrolase_sf"/>
</dbReference>
<evidence type="ECO:0000313" key="3">
    <source>
        <dbReference type="EMBL" id="MEQ2578471.1"/>
    </source>
</evidence>
<reference evidence="3 4" key="1">
    <citation type="submission" date="2024-03" db="EMBL/GenBank/DDBJ databases">
        <title>Human intestinal bacterial collection.</title>
        <authorList>
            <person name="Pauvert C."/>
            <person name="Hitch T.C.A."/>
            <person name="Clavel T."/>
        </authorList>
    </citation>
    <scope>NUCLEOTIDE SEQUENCE [LARGE SCALE GENOMIC DNA]</scope>
    <source>
        <strain evidence="3 4">CLA-AA-H78B</strain>
    </source>
</reference>
<protein>
    <submittedName>
        <fullName evidence="3">Nitrilase-related carbon-nitrogen hydrolase</fullName>
    </submittedName>
</protein>
<comment type="caution">
    <text evidence="3">The sequence shown here is derived from an EMBL/GenBank/DDBJ whole genome shotgun (WGS) entry which is preliminary data.</text>
</comment>
<evidence type="ECO:0000259" key="2">
    <source>
        <dbReference type="PROSITE" id="PS50263"/>
    </source>
</evidence>
<keyword evidence="1 3" id="KW-0378">Hydrolase</keyword>
<dbReference type="EMBL" id="JBBMFC010000009">
    <property type="protein sequence ID" value="MEQ2578471.1"/>
    <property type="molecule type" value="Genomic_DNA"/>
</dbReference>
<dbReference type="InterPro" id="IPR003010">
    <property type="entry name" value="C-N_Hydrolase"/>
</dbReference>
<dbReference type="Gene3D" id="3.60.110.10">
    <property type="entry name" value="Carbon-nitrogen hydrolase"/>
    <property type="match status" value="1"/>
</dbReference>
<evidence type="ECO:0000256" key="1">
    <source>
        <dbReference type="ARBA" id="ARBA00022801"/>
    </source>
</evidence>
<dbReference type="PROSITE" id="PS50263">
    <property type="entry name" value="CN_HYDROLASE"/>
    <property type="match status" value="1"/>
</dbReference>
<dbReference type="Proteomes" id="UP001470288">
    <property type="component" value="Unassembled WGS sequence"/>
</dbReference>
<dbReference type="GO" id="GO:0016787">
    <property type="term" value="F:hydrolase activity"/>
    <property type="evidence" value="ECO:0007669"/>
    <property type="project" value="UniProtKB-KW"/>
</dbReference>
<dbReference type="PANTHER" id="PTHR43674:SF2">
    <property type="entry name" value="BETA-UREIDOPROPIONASE"/>
    <property type="match status" value="1"/>
</dbReference>
<dbReference type="RefSeq" id="WP_349144182.1">
    <property type="nucleotide sequence ID" value="NZ_JBBMFC010000009.1"/>
</dbReference>
<evidence type="ECO:0000313" key="4">
    <source>
        <dbReference type="Proteomes" id="UP001470288"/>
    </source>
</evidence>